<evidence type="ECO:0000313" key="1">
    <source>
        <dbReference type="EMBL" id="CCO27378.1"/>
    </source>
</evidence>
<sequence>MNQSGDSQVPKLMLKTTKDALLIIEAAERGLFPRLVRRLTEQERAQNIYSGAVFVYDEFESNIRRFTDT</sequence>
<proteinExistence type="predicted"/>
<dbReference type="Pfam" id="PF09729">
    <property type="entry name" value="Gti1_Pac2"/>
    <property type="match status" value="1"/>
</dbReference>
<dbReference type="HOGENOM" id="CLU_2777668_0_0_1"/>
<reference evidence="1 2" key="1">
    <citation type="journal article" date="2013" name="J. Biotechnol.">
        <title>Establishment and interpretation of the genome sequence of the phytopathogenic fungus Rhizoctonia solani AG1-IB isolate 7/3/14.</title>
        <authorList>
            <person name="Wibberg D.W."/>
            <person name="Jelonek L.J."/>
            <person name="Rupp O.R."/>
            <person name="Hennig M.H."/>
            <person name="Eikmeyer F.E."/>
            <person name="Goesmann A.G."/>
            <person name="Hartmann A.H."/>
            <person name="Borriss R.B."/>
            <person name="Grosch R.G."/>
            <person name="Puehler A.P."/>
            <person name="Schlueter A.S."/>
        </authorList>
    </citation>
    <scope>NUCLEOTIDE SEQUENCE [LARGE SCALE GENOMIC DNA]</scope>
    <source>
        <strain evidence="2">AG1-IB / isolate 7/3/14</strain>
    </source>
</reference>
<name>M5BJD9_THACB</name>
<dbReference type="EMBL" id="CAOJ01001849">
    <property type="protein sequence ID" value="CCO27378.1"/>
    <property type="molecule type" value="Genomic_DNA"/>
</dbReference>
<dbReference type="PANTHER" id="PTHR28027:SF2">
    <property type="entry name" value="TRANSCRIPTIONAL REGULATOR MIT1"/>
    <property type="match status" value="1"/>
</dbReference>
<dbReference type="InterPro" id="IPR018608">
    <property type="entry name" value="Gti1/Pac2"/>
</dbReference>
<dbReference type="PANTHER" id="PTHR28027">
    <property type="entry name" value="TRANSCRIPTIONAL REGULATOR MIT1"/>
    <property type="match status" value="1"/>
</dbReference>
<dbReference type="GO" id="GO:0003677">
    <property type="term" value="F:DNA binding"/>
    <property type="evidence" value="ECO:0007669"/>
    <property type="project" value="TreeGrafter"/>
</dbReference>
<comment type="caution">
    <text evidence="1">The sequence shown here is derived from an EMBL/GenBank/DDBJ whole genome shotgun (WGS) entry which is preliminary data.</text>
</comment>
<dbReference type="AlphaFoldDB" id="M5BJD9"/>
<organism evidence="1 2">
    <name type="scientific">Thanatephorus cucumeris (strain AG1-IB / isolate 7/3/14)</name>
    <name type="common">Lettuce bottom rot fungus</name>
    <name type="synonym">Rhizoctonia solani</name>
    <dbReference type="NCBI Taxonomy" id="1108050"/>
    <lineage>
        <taxon>Eukaryota</taxon>
        <taxon>Fungi</taxon>
        <taxon>Dikarya</taxon>
        <taxon>Basidiomycota</taxon>
        <taxon>Agaricomycotina</taxon>
        <taxon>Agaricomycetes</taxon>
        <taxon>Cantharellales</taxon>
        <taxon>Ceratobasidiaceae</taxon>
        <taxon>Rhizoctonia</taxon>
        <taxon>Rhizoctonia solani AG-1</taxon>
    </lineage>
</organism>
<dbReference type="Proteomes" id="UP000012065">
    <property type="component" value="Unassembled WGS sequence"/>
</dbReference>
<gene>
    <name evidence="1" type="ORF">BN14_01416</name>
</gene>
<protein>
    <submittedName>
        <fullName evidence="1">Uncharacterized protein</fullName>
    </submittedName>
</protein>
<evidence type="ECO:0000313" key="2">
    <source>
        <dbReference type="Proteomes" id="UP000012065"/>
    </source>
</evidence>
<accession>M5BJD9</accession>